<keyword evidence="11" id="KW-1185">Reference proteome</keyword>
<dbReference type="AlphaFoldDB" id="A0A2T7PTK0"/>
<protein>
    <recommendedName>
        <fullName evidence="9">Major facilitator superfamily (MFS) profile domain-containing protein</fullName>
    </recommendedName>
</protein>
<dbReference type="SUPFAM" id="SSF103473">
    <property type="entry name" value="MFS general substrate transporter"/>
    <property type="match status" value="3"/>
</dbReference>
<dbReference type="PROSITE" id="PS50850">
    <property type="entry name" value="MFS"/>
    <property type="match status" value="1"/>
</dbReference>
<evidence type="ECO:0000256" key="6">
    <source>
        <dbReference type="ARBA" id="ARBA00023136"/>
    </source>
</evidence>
<evidence type="ECO:0000313" key="11">
    <source>
        <dbReference type="Proteomes" id="UP000245119"/>
    </source>
</evidence>
<evidence type="ECO:0000313" key="10">
    <source>
        <dbReference type="EMBL" id="PVD36707.1"/>
    </source>
</evidence>
<dbReference type="STRING" id="400727.A0A2T7PTK0"/>
<keyword evidence="3 8" id="KW-0812">Transmembrane</keyword>
<dbReference type="CDD" id="cd17318">
    <property type="entry name" value="MFS_SLC17"/>
    <property type="match status" value="1"/>
</dbReference>
<dbReference type="OrthoDB" id="2985014at2759"/>
<dbReference type="GO" id="GO:0016020">
    <property type="term" value="C:membrane"/>
    <property type="evidence" value="ECO:0007669"/>
    <property type="project" value="UniProtKB-SubCell"/>
</dbReference>
<dbReference type="PANTHER" id="PTHR11662:SF399">
    <property type="entry name" value="FI19708P1-RELATED"/>
    <property type="match status" value="1"/>
</dbReference>
<dbReference type="GO" id="GO:0015293">
    <property type="term" value="F:symporter activity"/>
    <property type="evidence" value="ECO:0007669"/>
    <property type="project" value="UniProtKB-KW"/>
</dbReference>
<feature type="transmembrane region" description="Helical" evidence="8">
    <location>
        <begin position="303"/>
        <end position="323"/>
    </location>
</feature>
<comment type="caution">
    <text evidence="10">The sequence shown here is derived from an EMBL/GenBank/DDBJ whole genome shotgun (WGS) entry which is preliminary data.</text>
</comment>
<keyword evidence="5 8" id="KW-1133">Transmembrane helix</keyword>
<feature type="transmembrane region" description="Helical" evidence="8">
    <location>
        <begin position="583"/>
        <end position="607"/>
    </location>
</feature>
<dbReference type="InterPro" id="IPR050382">
    <property type="entry name" value="MFS_Na/Anion_cotransporter"/>
</dbReference>
<feature type="transmembrane region" description="Helical" evidence="8">
    <location>
        <begin position="255"/>
        <end position="273"/>
    </location>
</feature>
<feature type="transmembrane region" description="Helical" evidence="8">
    <location>
        <begin position="525"/>
        <end position="544"/>
    </location>
</feature>
<feature type="transmembrane region" description="Helical" evidence="8">
    <location>
        <begin position="665"/>
        <end position="685"/>
    </location>
</feature>
<dbReference type="GO" id="GO:0006820">
    <property type="term" value="P:monoatomic anion transport"/>
    <property type="evidence" value="ECO:0007669"/>
    <property type="project" value="TreeGrafter"/>
</dbReference>
<dbReference type="InterPro" id="IPR020846">
    <property type="entry name" value="MFS_dom"/>
</dbReference>
<dbReference type="Gene3D" id="1.20.1250.20">
    <property type="entry name" value="MFS general substrate transporter like domains"/>
    <property type="match status" value="4"/>
</dbReference>
<feature type="domain" description="Major facilitator superfamily (MFS) profile" evidence="9">
    <location>
        <begin position="305"/>
        <end position="782"/>
    </location>
</feature>
<proteinExistence type="predicted"/>
<sequence>MNLSVAIICMVRAPQVNVTSVDHRHLGKHGLTSEVSTGLPNVTADTKTAEEYTTDENDCGLEIMKPVSSWNNGEFDWDKGTQSLLLAMYFYGYIFTQIPGGWLAGRYGGRCVWGVSQTICALSTLATPLAARAHVYLVYALRFLLGLAAETLPTPWRAIFTSAPFWACVVAHVSSIYTVYTLQTSLPAFMKESLKFDIKQNGVLSALPYLCEAVMCALSGQVADTLRNRGVLSTKNTRKLFYFVGMRTAEEWRHVFYVCASIYVAAAMVYGVFAEGELQSWAVPPPLDDTKRHLAPALCSQRWNLAVMCFFGLFFTYVVRMNLSVAIICMVRTPQVNVTSADQRNLGKHGLTSEVSTGLPNVTADTKTAEEYTTDENDCSLEIMKPVSSSNNGEFDWNKGTQSLLLAMYFYGYIFTQIPGGWLVGRYGGRRVWAVSQSICALSTLATPLAARAHVYLVYALRFLLGLAAGVATPCVFSIMGRWAPKLERSKLMSFCITGFSAGNILTFSLSALLCVYGFDNGWGSIFYLSGIGNLLWVVVWCIVTADTPAQHKRISEVERNYIQSSIGDNTEKKEILPTPWRAIFTSAPFWACVVAEICSTYTAYTLQMSLPAFMKESLKFDIKQNGVLSALPYLCQAVTCTLSGQMADTLRNRDILSTKNTRKLFYFLASFGSAICIVSAGYVSCTQRPLAVFLLCLCLCFNGFSSVSFFVNHFDLAPRHAGMTSAISNTAATASGMVAPLVVGALTPNRTAEEWRHVFYVCASIYVAGAVVYGVFAEGELQSWAVPPPVDDTVRGEIAKGEEDNKNPSVSNSERKDVSLGDVTPN</sequence>
<evidence type="ECO:0000256" key="2">
    <source>
        <dbReference type="ARBA" id="ARBA00022448"/>
    </source>
</evidence>
<keyword evidence="6 8" id="KW-0472">Membrane</keyword>
<evidence type="ECO:0000256" key="3">
    <source>
        <dbReference type="ARBA" id="ARBA00022692"/>
    </source>
</evidence>
<dbReference type="Pfam" id="PF07690">
    <property type="entry name" value="MFS_1"/>
    <property type="match status" value="2"/>
</dbReference>
<dbReference type="EMBL" id="PZQS01000002">
    <property type="protein sequence ID" value="PVD36707.1"/>
    <property type="molecule type" value="Genomic_DNA"/>
</dbReference>
<feature type="transmembrane region" description="Helical" evidence="8">
    <location>
        <begin position="727"/>
        <end position="747"/>
    </location>
</feature>
<dbReference type="PANTHER" id="PTHR11662">
    <property type="entry name" value="SOLUTE CARRIER FAMILY 17"/>
    <property type="match status" value="1"/>
</dbReference>
<feature type="region of interest" description="Disordered" evidence="7">
    <location>
        <begin position="789"/>
        <end position="827"/>
    </location>
</feature>
<name>A0A2T7PTK0_POMCA</name>
<evidence type="ECO:0000256" key="1">
    <source>
        <dbReference type="ARBA" id="ARBA00004141"/>
    </source>
</evidence>
<feature type="transmembrane region" description="Helical" evidence="8">
    <location>
        <begin position="492"/>
        <end position="519"/>
    </location>
</feature>
<accession>A0A2T7PTK0</accession>
<keyword evidence="2" id="KW-0813">Transport</keyword>
<organism evidence="10 11">
    <name type="scientific">Pomacea canaliculata</name>
    <name type="common">Golden apple snail</name>
    <dbReference type="NCBI Taxonomy" id="400727"/>
    <lineage>
        <taxon>Eukaryota</taxon>
        <taxon>Metazoa</taxon>
        <taxon>Spiralia</taxon>
        <taxon>Lophotrochozoa</taxon>
        <taxon>Mollusca</taxon>
        <taxon>Gastropoda</taxon>
        <taxon>Caenogastropoda</taxon>
        <taxon>Architaenioglossa</taxon>
        <taxon>Ampullarioidea</taxon>
        <taxon>Ampullariidae</taxon>
        <taxon>Pomacea</taxon>
    </lineage>
</organism>
<feature type="transmembrane region" description="Helical" evidence="8">
    <location>
        <begin position="457"/>
        <end position="480"/>
    </location>
</feature>
<evidence type="ECO:0000256" key="7">
    <source>
        <dbReference type="SAM" id="MobiDB-lite"/>
    </source>
</evidence>
<dbReference type="Proteomes" id="UP000245119">
    <property type="component" value="Linkage Group LG2"/>
</dbReference>
<gene>
    <name evidence="10" type="ORF">C0Q70_03693</name>
</gene>
<evidence type="ECO:0000256" key="5">
    <source>
        <dbReference type="ARBA" id="ARBA00022989"/>
    </source>
</evidence>
<evidence type="ECO:0000259" key="9">
    <source>
        <dbReference type="PROSITE" id="PS50850"/>
    </source>
</evidence>
<evidence type="ECO:0000256" key="8">
    <source>
        <dbReference type="SAM" id="Phobius"/>
    </source>
</evidence>
<feature type="transmembrane region" description="Helical" evidence="8">
    <location>
        <begin position="691"/>
        <end position="715"/>
    </location>
</feature>
<reference evidence="10 11" key="1">
    <citation type="submission" date="2018-04" db="EMBL/GenBank/DDBJ databases">
        <title>The genome of golden apple snail Pomacea canaliculata provides insight into stress tolerance and invasive adaptation.</title>
        <authorList>
            <person name="Liu C."/>
            <person name="Liu B."/>
            <person name="Ren Y."/>
            <person name="Zhang Y."/>
            <person name="Wang H."/>
            <person name="Li S."/>
            <person name="Jiang F."/>
            <person name="Yin L."/>
            <person name="Zhang G."/>
            <person name="Qian W."/>
            <person name="Fan W."/>
        </authorList>
    </citation>
    <scope>NUCLEOTIDE SEQUENCE [LARGE SCALE GENOMIC DNA]</scope>
    <source>
        <strain evidence="10">SZHN2017</strain>
        <tissue evidence="10">Muscle</tissue>
    </source>
</reference>
<feature type="transmembrane region" description="Helical" evidence="8">
    <location>
        <begin position="759"/>
        <end position="777"/>
    </location>
</feature>
<dbReference type="FunFam" id="1.20.1250.20:FF:000003">
    <property type="entry name" value="Solute carrier family 17 member 3"/>
    <property type="match status" value="1"/>
</dbReference>
<dbReference type="InterPro" id="IPR011701">
    <property type="entry name" value="MFS"/>
</dbReference>
<dbReference type="InterPro" id="IPR036259">
    <property type="entry name" value="MFS_trans_sf"/>
</dbReference>
<evidence type="ECO:0000256" key="4">
    <source>
        <dbReference type="ARBA" id="ARBA00022847"/>
    </source>
</evidence>
<keyword evidence="4" id="KW-0769">Symport</keyword>
<feature type="compositionally biased region" description="Basic and acidic residues" evidence="7">
    <location>
        <begin position="793"/>
        <end position="807"/>
    </location>
</feature>
<comment type="subcellular location">
    <subcellularLocation>
        <location evidence="1">Membrane</location>
        <topology evidence="1">Multi-pass membrane protein</topology>
    </subcellularLocation>
</comment>